<evidence type="ECO:0000313" key="2">
    <source>
        <dbReference type="EMBL" id="AOT71357.1"/>
    </source>
</evidence>
<feature type="domain" description="DUF2229" evidence="1">
    <location>
        <begin position="16"/>
        <end position="70"/>
    </location>
</feature>
<dbReference type="InterPro" id="IPR051805">
    <property type="entry name" value="Dehydratase_Activator_Redct"/>
</dbReference>
<organism evidence="2 3">
    <name type="scientific">Geosporobacter ferrireducens</name>
    <dbReference type="NCBI Taxonomy" id="1424294"/>
    <lineage>
        <taxon>Bacteria</taxon>
        <taxon>Bacillati</taxon>
        <taxon>Bacillota</taxon>
        <taxon>Clostridia</taxon>
        <taxon>Peptostreptococcales</taxon>
        <taxon>Thermotaleaceae</taxon>
        <taxon>Geosporobacter</taxon>
    </lineage>
</organism>
<dbReference type="Proteomes" id="UP000095743">
    <property type="component" value="Chromosome"/>
</dbReference>
<dbReference type="PANTHER" id="PTHR32329:SF2">
    <property type="entry name" value="BIFUNCTIONAL PROTEIN [INCLUDES 2-HYDROXYACYL-COA DEHYDRATASE (N-TER) AND ITS ACTIVATOR DOMAIN (C_TERM)"/>
    <property type="match status" value="1"/>
</dbReference>
<dbReference type="AlphaFoldDB" id="A0A1D8GKC0"/>
<dbReference type="InterPro" id="IPR018709">
    <property type="entry name" value="CoA_activase_DUF2229"/>
</dbReference>
<keyword evidence="3" id="KW-1185">Reference proteome</keyword>
<dbReference type="OrthoDB" id="9780120at2"/>
<evidence type="ECO:0000313" key="3">
    <source>
        <dbReference type="Proteomes" id="UP000095743"/>
    </source>
</evidence>
<dbReference type="RefSeq" id="WP_069979099.1">
    <property type="nucleotide sequence ID" value="NZ_CP017269.1"/>
</dbReference>
<protein>
    <submittedName>
        <fullName evidence="2">CoA protein activase</fullName>
    </submittedName>
</protein>
<dbReference type="EMBL" id="CP017269">
    <property type="protein sequence ID" value="AOT71357.1"/>
    <property type="molecule type" value="Genomic_DNA"/>
</dbReference>
<dbReference type="PANTHER" id="PTHR32329">
    <property type="entry name" value="BIFUNCTIONAL PROTEIN [INCLUDES 2-HYDROXYACYL-COA DEHYDRATASE (N-TER) AND ITS ACTIVATOR DOMAIN (C_TERM)-RELATED"/>
    <property type="match status" value="1"/>
</dbReference>
<gene>
    <name evidence="2" type="ORF">Gferi_18440</name>
</gene>
<dbReference type="Pfam" id="PF09989">
    <property type="entry name" value="DUF2229"/>
    <property type="match status" value="1"/>
</dbReference>
<dbReference type="Gene3D" id="3.40.50.11900">
    <property type="match status" value="1"/>
</dbReference>
<proteinExistence type="predicted"/>
<name>A0A1D8GKC0_9FIRM</name>
<accession>A0A1D8GKC0</accession>
<dbReference type="KEGG" id="gfe:Gferi_18440"/>
<reference evidence="2 3" key="1">
    <citation type="submission" date="2016-09" db="EMBL/GenBank/DDBJ databases">
        <title>Genomic analysis reveals versatility of anaerobic energy metabolism of Geosporobacter ferrireducens IRF9 of phylum Firmicutes.</title>
        <authorList>
            <person name="Kim S.-J."/>
        </authorList>
    </citation>
    <scope>NUCLEOTIDE SEQUENCE [LARGE SCALE GENOMIC DNA]</scope>
    <source>
        <strain evidence="2 3">IRF9</strain>
    </source>
</reference>
<sequence length="369" mass="41661">MKITFPHMGNTHIGIKCLFDELGVETVIPPKISKKTLEIGTKYAPELICLPLKITLGNYIESIERGADTIVVTGSCGPCRYGYYSEVQKEILKDLGHKVEMIVLDAPQGDIPEFLRRVHKISNTKNPFKIGKSLKNAAKVLKKLNDFEGHVLQLRPHEAVKGDFDQTYKQLIRDLEKSNGAKEMLAYIETAFNRIKNIPQKRKEDVLKVGIVGEIYTVIEDAANVDIGKKLNDMGVEVYKSHSASEWLTENLFYRSVGLTSEKKIEEASDPYMKTLIGGHAKETIGHTVLYAERGFDGVIQVLPFTCMPEIVSMSILPKVQQDHHIPVLSLIIDELTGEAGYLTRIEAYIDLLRNRRENKKDEKMLSRH</sequence>
<evidence type="ECO:0000259" key="1">
    <source>
        <dbReference type="Pfam" id="PF09989"/>
    </source>
</evidence>
<dbReference type="STRING" id="1424294.Gferi_18440"/>